<dbReference type="STRING" id="697281.Mahau_2116"/>
<name>F4A2U5_MAHA5</name>
<dbReference type="RefSeq" id="WP_013781716.1">
    <property type="nucleotide sequence ID" value="NC_015520.1"/>
</dbReference>
<dbReference type="AlphaFoldDB" id="F4A2U5"/>
<evidence type="ECO:0000313" key="1">
    <source>
        <dbReference type="EMBL" id="AEE97288.1"/>
    </source>
</evidence>
<organism evidence="1 2">
    <name type="scientific">Mahella australiensis (strain DSM 15567 / CIP 107919 / 50-1 BON)</name>
    <dbReference type="NCBI Taxonomy" id="697281"/>
    <lineage>
        <taxon>Bacteria</taxon>
        <taxon>Bacillati</taxon>
        <taxon>Bacillota</taxon>
        <taxon>Clostridia</taxon>
        <taxon>Thermoanaerobacterales</taxon>
        <taxon>Thermoanaerobacterales Family IV. Incertae Sedis</taxon>
        <taxon>Mahella</taxon>
    </lineage>
</organism>
<keyword evidence="2" id="KW-1185">Reference proteome</keyword>
<evidence type="ECO:0000313" key="2">
    <source>
        <dbReference type="Proteomes" id="UP000008457"/>
    </source>
</evidence>
<dbReference type="EMBL" id="CP002360">
    <property type="protein sequence ID" value="AEE97288.1"/>
    <property type="molecule type" value="Genomic_DNA"/>
</dbReference>
<accession>F4A2U5</accession>
<dbReference type="HOGENOM" id="CLU_203344_0_0_9"/>
<dbReference type="Proteomes" id="UP000008457">
    <property type="component" value="Chromosome"/>
</dbReference>
<dbReference type="KEGG" id="mas:Mahau_2116"/>
<reference evidence="2" key="1">
    <citation type="submission" date="2010-11" db="EMBL/GenBank/DDBJ databases">
        <title>The complete genome of Mahella australiensis DSM 15567.</title>
        <authorList>
            <consortium name="US DOE Joint Genome Institute (JGI-PGF)"/>
            <person name="Lucas S."/>
            <person name="Copeland A."/>
            <person name="Lapidus A."/>
            <person name="Bruce D."/>
            <person name="Goodwin L."/>
            <person name="Pitluck S."/>
            <person name="Kyrpides N."/>
            <person name="Mavromatis K."/>
            <person name="Pagani I."/>
            <person name="Ivanova N."/>
            <person name="Teshima H."/>
            <person name="Brettin T."/>
            <person name="Detter J.C."/>
            <person name="Han C."/>
            <person name="Tapia R."/>
            <person name="Land M."/>
            <person name="Hauser L."/>
            <person name="Markowitz V."/>
            <person name="Cheng J.-F."/>
            <person name="Hugenholtz P."/>
            <person name="Woyke T."/>
            <person name="Wu D."/>
            <person name="Spring S."/>
            <person name="Pukall R."/>
            <person name="Steenblock K."/>
            <person name="Schneider S."/>
            <person name="Klenk H.-P."/>
            <person name="Eisen J.A."/>
        </authorList>
    </citation>
    <scope>NUCLEOTIDE SEQUENCE [LARGE SCALE GENOMIC DNA]</scope>
    <source>
        <strain evidence="2">DSM 15567 / CIP 107919 / 50-1 BON</strain>
    </source>
</reference>
<reference evidence="1 2" key="2">
    <citation type="journal article" date="2011" name="Stand. Genomic Sci.">
        <title>Complete genome sequence of Mahella australiensis type strain (50-1 BON).</title>
        <authorList>
            <person name="Sikorski J."/>
            <person name="Teshima H."/>
            <person name="Nolan M."/>
            <person name="Lucas S."/>
            <person name="Hammon N."/>
            <person name="Deshpande S."/>
            <person name="Cheng J.F."/>
            <person name="Pitluck S."/>
            <person name="Liolios K."/>
            <person name="Pagani I."/>
            <person name="Ivanova N."/>
            <person name="Huntemann M."/>
            <person name="Mavromatis K."/>
            <person name="Ovchinikova G."/>
            <person name="Pati A."/>
            <person name="Tapia R."/>
            <person name="Han C."/>
            <person name="Goodwin L."/>
            <person name="Chen A."/>
            <person name="Palaniappan K."/>
            <person name="Land M."/>
            <person name="Hauser L."/>
            <person name="Ngatchou-Djao O.D."/>
            <person name="Rohde M."/>
            <person name="Pukall R."/>
            <person name="Spring S."/>
            <person name="Abt B."/>
            <person name="Goker M."/>
            <person name="Detter J.C."/>
            <person name="Woyke T."/>
            <person name="Bristow J."/>
            <person name="Markowitz V."/>
            <person name="Hugenholtz P."/>
            <person name="Eisen J.A."/>
            <person name="Kyrpides N.C."/>
            <person name="Klenk H.P."/>
            <person name="Lapidus A."/>
        </authorList>
    </citation>
    <scope>NUCLEOTIDE SEQUENCE [LARGE SCALE GENOMIC DNA]</scope>
    <source>
        <strain evidence="2">DSM 15567 / CIP 107919 / 50-1 BON</strain>
    </source>
</reference>
<sequence>MEKDKMAREIISFVSDNKQSYASRAVCSRILGQTGDVDNSTVMQLKNAINNADDNDLQSCYDLIK</sequence>
<proteinExistence type="predicted"/>
<protein>
    <submittedName>
        <fullName evidence="1">Uncharacterized protein</fullName>
    </submittedName>
</protein>
<gene>
    <name evidence="1" type="ordered locus">Mahau_2116</name>
</gene>
<dbReference type="OrthoDB" id="1954960at2"/>